<organism evidence="3 4">
    <name type="scientific">Podarcis lilfordi</name>
    <name type="common">Lilford's wall lizard</name>
    <dbReference type="NCBI Taxonomy" id="74358"/>
    <lineage>
        <taxon>Eukaryota</taxon>
        <taxon>Metazoa</taxon>
        <taxon>Chordata</taxon>
        <taxon>Craniata</taxon>
        <taxon>Vertebrata</taxon>
        <taxon>Euteleostomi</taxon>
        <taxon>Lepidosauria</taxon>
        <taxon>Squamata</taxon>
        <taxon>Bifurcata</taxon>
        <taxon>Unidentata</taxon>
        <taxon>Episquamata</taxon>
        <taxon>Laterata</taxon>
        <taxon>Lacertibaenia</taxon>
        <taxon>Lacertidae</taxon>
        <taxon>Podarcis</taxon>
    </lineage>
</organism>
<evidence type="ECO:0000256" key="2">
    <source>
        <dbReference type="SAM" id="Phobius"/>
    </source>
</evidence>
<evidence type="ECO:0000256" key="1">
    <source>
        <dbReference type="SAM" id="MobiDB-lite"/>
    </source>
</evidence>
<gene>
    <name evidence="3" type="ORF">PODLI_1B003080</name>
</gene>
<dbReference type="EMBL" id="OX395127">
    <property type="protein sequence ID" value="CAI5765949.1"/>
    <property type="molecule type" value="Genomic_DNA"/>
</dbReference>
<feature type="region of interest" description="Disordered" evidence="1">
    <location>
        <begin position="1"/>
        <end position="23"/>
    </location>
</feature>
<keyword evidence="2" id="KW-0472">Membrane</keyword>
<dbReference type="Proteomes" id="UP001178461">
    <property type="component" value="Chromosome 2"/>
</dbReference>
<evidence type="ECO:0000313" key="3">
    <source>
        <dbReference type="EMBL" id="CAI5765949.1"/>
    </source>
</evidence>
<accession>A0AA35JVB4</accession>
<feature type="transmembrane region" description="Helical" evidence="2">
    <location>
        <begin position="30"/>
        <end position="55"/>
    </location>
</feature>
<sequence length="127" mass="14666">MRISPLSGNLYKEREGGRDKHRQTKMKGNLVESLCFMLFFMMSVLILNVLSVRLWKGFTPTPNFLSHQRSWALSCVAESSSGAYHHQQSNIWRPLVFCFHGQKPRFSWESQKSYGGDTPTLTTFLFS</sequence>
<name>A0AA35JVB4_9SAUR</name>
<reference evidence="3" key="1">
    <citation type="submission" date="2022-12" db="EMBL/GenBank/DDBJ databases">
        <authorList>
            <person name="Alioto T."/>
            <person name="Alioto T."/>
            <person name="Gomez Garrido J."/>
        </authorList>
    </citation>
    <scope>NUCLEOTIDE SEQUENCE</scope>
</reference>
<protein>
    <submittedName>
        <fullName evidence="3">Uncharacterized protein</fullName>
    </submittedName>
</protein>
<proteinExistence type="predicted"/>
<evidence type="ECO:0000313" key="4">
    <source>
        <dbReference type="Proteomes" id="UP001178461"/>
    </source>
</evidence>
<keyword evidence="2" id="KW-1133">Transmembrane helix</keyword>
<keyword evidence="2" id="KW-0812">Transmembrane</keyword>
<dbReference type="AlphaFoldDB" id="A0AA35JVB4"/>
<keyword evidence="4" id="KW-1185">Reference proteome</keyword>